<dbReference type="PaxDb" id="123214-PERMA_1562"/>
<dbReference type="Proteomes" id="UP000001366">
    <property type="component" value="Chromosome"/>
</dbReference>
<evidence type="ECO:0000256" key="15">
    <source>
        <dbReference type="SAM" id="Coils"/>
    </source>
</evidence>
<keyword evidence="10 14" id="KW-0799">Topoisomerase</keyword>
<evidence type="ECO:0000256" key="8">
    <source>
        <dbReference type="ARBA" id="ARBA00022840"/>
    </source>
</evidence>
<evidence type="ECO:0000259" key="16">
    <source>
        <dbReference type="PROSITE" id="PS50819"/>
    </source>
</evidence>
<dbReference type="STRING" id="123214.PERMA_1562"/>
<sequence>MSEIIKQPIEEEVKSAYLDYAMSVIVGRAIPDVRDGLKPVQRRILYAMNELGLYPNKPYKKSARVVGEVLGKYHPHGDTSVYDALVRMAQDFTLRYPLIQGQGNFGSIDGDPPAAMRYCVTGDTLINTDRGLIKIKDIVPDSEENSDNPINIKVQSLNRKINHSDMFFNSGKHKTIKLETEEGYEIEGSFNHPVLTWTTENGKPVYKWKTLDSIRAGDYLVVSRENDIDSDQDLITEEEAVLLGSLVSEGYISENRAGFNNTDEEYASVFENAYKDIYGDTFCRYERTLKSGKTLVEYQIHHKEIIQDIREKEFDKKSSDKEIPFVVLQSSKRVQRAFLKALFEGDGTVYETARAVNISYSSKSKKLLKQLQVLLLNFGIVSRIHRDKQNYRLIISGYQNIKLFKEKVGFLGKKQEKLIKLVEKIYKKETANSKTDFIPFIADYIRDKYRGKGFNEWLSKHSLDRYHKIEKYWDTLSNILDEEDRSLLKELLYNRYYFAKVKTVEETGEKIVYSIRVKSDCHSFVGNGIVNHNTEARLTKLAMEMLADIDKNTVDMKENFDASLMEPEVLPAKFPNLICNGASGIAVGLSTNIPPHNFSEVAEALKYLAEFPNATVEELCQFIKGPDFPTGGILITPFEEIVKIYTDGRGSVTVKGKARIERLPGNRHRIIIYEIPYQVNKVELIKRIAELVRKGQEKGISDLRDESDRDGIRIVVELKREADPEKVLKKLYRRTQLQKSIPINLTVLVGKQPKTVDLKGLLQEFIKHRVDVITRRTLFDLEKAENRLHIVEGLLKALENADRVIDIVRSSKDVSSARSQLVEEFELSDTQAQAILDMRLSRFTALEGDKLYQEADDLRLKIEEYQRILSSEEEKIRVFIEEIDELLEKFGDERKTVIVEEKEAGLTFEEHYILAVLSSGRILNRRIDDDADKKDIFQKVMNEVVSSVKPGEKLISVQEVESSIPIAFITDKGKAYWSLVADLPKGEGRINIDEGEIVGTAFKGEGEEDRLFILTKNGIIKRMSYEDIFYKSQNHSIIPLAEDDCVVTAFADDHPSLIGVYTRKGDLLLFERNQVRVTGDKAKGVEAIDLDEGDTVAGGFLINSEDLIMTVTKNGYTKLVRKEEFFTKEGKVKKRAQKGLMAVKLGKDDFLSVAVPVELDETVYFSTEKGRVLKLIVDQKRIPVAKRTAMGDPVLKIEGDYVVRAVKPKIKSEENDG</sequence>
<evidence type="ECO:0000256" key="6">
    <source>
        <dbReference type="ARBA" id="ARBA00022741"/>
    </source>
</evidence>
<dbReference type="GO" id="GO:0003677">
    <property type="term" value="F:DNA binding"/>
    <property type="evidence" value="ECO:0007669"/>
    <property type="project" value="UniProtKB-UniRule"/>
</dbReference>
<dbReference type="GO" id="GO:0005524">
    <property type="term" value="F:ATP binding"/>
    <property type="evidence" value="ECO:0007669"/>
    <property type="project" value="UniProtKB-KW"/>
</dbReference>
<dbReference type="SUPFAM" id="SSF101904">
    <property type="entry name" value="GyrA/ParC C-terminal domain-like"/>
    <property type="match status" value="1"/>
</dbReference>
<gene>
    <name evidence="18" type="ordered locus">PERMA_1562</name>
</gene>
<keyword evidence="12 14" id="KW-0413">Isomerase</keyword>
<accession>C0QRN3</accession>
<dbReference type="CDD" id="cd00187">
    <property type="entry name" value="TOP4c"/>
    <property type="match status" value="1"/>
</dbReference>
<dbReference type="InterPro" id="IPR030934">
    <property type="entry name" value="Intein_C"/>
</dbReference>
<dbReference type="InterPro" id="IPR004860">
    <property type="entry name" value="LAGLIDADG_dom"/>
</dbReference>
<dbReference type="InterPro" id="IPR003587">
    <property type="entry name" value="Hint_dom_N"/>
</dbReference>
<keyword evidence="15" id="KW-0175">Coiled coil</keyword>
<proteinExistence type="inferred from homology"/>
<evidence type="ECO:0000256" key="14">
    <source>
        <dbReference type="PROSITE-ProRule" id="PRU01384"/>
    </source>
</evidence>
<dbReference type="CDD" id="cd00081">
    <property type="entry name" value="Hint"/>
    <property type="match status" value="1"/>
</dbReference>
<dbReference type="eggNOG" id="COG1372">
    <property type="taxonomic scope" value="Bacteria"/>
</dbReference>
<dbReference type="RefSeq" id="WP_012675236.1">
    <property type="nucleotide sequence ID" value="NC_012440.1"/>
</dbReference>
<dbReference type="Gene3D" id="2.120.10.90">
    <property type="entry name" value="DNA gyrase/topoisomerase IV, subunit A, C-terminal"/>
    <property type="match status" value="1"/>
</dbReference>
<comment type="catalytic activity">
    <reaction evidence="1 14">
        <text>ATP-dependent breakage, passage and rejoining of double-stranded DNA.</text>
        <dbReference type="EC" id="5.6.2.2"/>
    </reaction>
</comment>
<dbReference type="SMART" id="SM00434">
    <property type="entry name" value="TOP4c"/>
    <property type="match status" value="2"/>
</dbReference>
<dbReference type="GO" id="GO:0003918">
    <property type="term" value="F:DNA topoisomerase type II (double strand cut, ATP-hydrolyzing) activity"/>
    <property type="evidence" value="ECO:0007669"/>
    <property type="project" value="UniProtKB-EC"/>
</dbReference>
<dbReference type="InterPro" id="IPR002205">
    <property type="entry name" value="Topo_IIA_dom_A"/>
</dbReference>
<keyword evidence="11 14" id="KW-0238">DNA-binding</keyword>
<dbReference type="InterPro" id="IPR006691">
    <property type="entry name" value="GyrA/parC_rep"/>
</dbReference>
<evidence type="ECO:0000256" key="12">
    <source>
        <dbReference type="ARBA" id="ARBA00023235"/>
    </source>
</evidence>
<dbReference type="PROSITE" id="PS52040">
    <property type="entry name" value="TOPO_IIA"/>
    <property type="match status" value="1"/>
</dbReference>
<dbReference type="InterPro" id="IPR027434">
    <property type="entry name" value="Homing_endonucl"/>
</dbReference>
<dbReference type="SMART" id="SM00306">
    <property type="entry name" value="HintN"/>
    <property type="match status" value="1"/>
</dbReference>
<dbReference type="AlphaFoldDB" id="C0QRN3"/>
<dbReference type="Pfam" id="PF00521">
    <property type="entry name" value="DNA_topoisoIV"/>
    <property type="match status" value="2"/>
</dbReference>
<evidence type="ECO:0000256" key="7">
    <source>
        <dbReference type="ARBA" id="ARBA00022813"/>
    </source>
</evidence>
<comment type="function">
    <text evidence="2">A type II topoisomerase that negatively supercoils closed circular double-stranded (ds) DNA in an ATP-dependent manner to modulate DNA topology and maintain chromosomes in an underwound state. Negative supercoiling favors strand separation, and DNA replication, transcription, recombination and repair, all of which involve strand separation. Also able to catalyze the interconversion of other topological isomers of dsDNA rings, including catenanes and knotted rings. Type II topoisomerases break and join 2 DNA strands simultaneously in an ATP-dependent manner.</text>
</comment>
<evidence type="ECO:0000313" key="18">
    <source>
        <dbReference type="EMBL" id="ACO02997.1"/>
    </source>
</evidence>
<reference evidence="18 19" key="1">
    <citation type="journal article" date="2009" name="J. Bacteriol.">
        <title>Complete and draft genome sequences of six members of the Aquificales.</title>
        <authorList>
            <person name="Reysenbach A.L."/>
            <person name="Hamamura N."/>
            <person name="Podar M."/>
            <person name="Griffiths E."/>
            <person name="Ferreira S."/>
            <person name="Hochstein R."/>
            <person name="Heidelberg J."/>
            <person name="Johnson J."/>
            <person name="Mead D."/>
            <person name="Pohorille A."/>
            <person name="Sarmiento M."/>
            <person name="Schweighofer K."/>
            <person name="Seshadri R."/>
            <person name="Voytek M.A."/>
        </authorList>
    </citation>
    <scope>NUCLEOTIDE SEQUENCE [LARGE SCALE GENOMIC DNA]</scope>
    <source>
        <strain evidence="19">DSM 14350 / EX-H1</strain>
    </source>
</reference>
<keyword evidence="5" id="KW-0963">Cytoplasm</keyword>
<dbReference type="Gene3D" id="3.10.28.10">
    <property type="entry name" value="Homing endonucleases"/>
    <property type="match status" value="1"/>
</dbReference>
<dbReference type="eggNOG" id="COG0188">
    <property type="taxonomic scope" value="Bacteria"/>
</dbReference>
<dbReference type="InterPro" id="IPR013760">
    <property type="entry name" value="Topo_IIA-like_dom_sf"/>
</dbReference>
<dbReference type="HOGENOM" id="CLU_002977_10_0_0"/>
<keyword evidence="8" id="KW-0067">ATP-binding</keyword>
<keyword evidence="19" id="KW-1185">Reference proteome</keyword>
<organism evidence="18 19">
    <name type="scientific">Persephonella marina (strain DSM 14350 / EX-H1)</name>
    <dbReference type="NCBI Taxonomy" id="123214"/>
    <lineage>
        <taxon>Bacteria</taxon>
        <taxon>Pseudomonadati</taxon>
        <taxon>Aquificota</taxon>
        <taxon>Aquificia</taxon>
        <taxon>Aquificales</taxon>
        <taxon>Hydrogenothermaceae</taxon>
        <taxon>Persephonella</taxon>
    </lineage>
</organism>
<feature type="domain" description="DOD-type homing endonuclease" evidence="16">
    <location>
        <begin position="242"/>
        <end position="380"/>
    </location>
</feature>
<dbReference type="Gene3D" id="2.170.16.10">
    <property type="entry name" value="Hedgehog/Intein (Hint) domain"/>
    <property type="match status" value="1"/>
</dbReference>
<dbReference type="InterPro" id="IPR035516">
    <property type="entry name" value="Gyrase/topoIV_suA_C"/>
</dbReference>
<dbReference type="InterPro" id="IPR006141">
    <property type="entry name" value="Intein_N"/>
</dbReference>
<keyword evidence="6" id="KW-0547">Nucleotide-binding</keyword>
<keyword evidence="9" id="KW-0651">Protein splicing</keyword>
<dbReference type="PROSITE" id="PS50818">
    <property type="entry name" value="INTEIN_C_TER"/>
    <property type="match status" value="1"/>
</dbReference>
<evidence type="ECO:0000256" key="9">
    <source>
        <dbReference type="ARBA" id="ARBA00023000"/>
    </source>
</evidence>
<keyword evidence="7" id="KW-0068">Autocatalytic cleavage</keyword>
<evidence type="ECO:0000256" key="2">
    <source>
        <dbReference type="ARBA" id="ARBA00001978"/>
    </source>
</evidence>
<feature type="coiled-coil region" evidence="15">
    <location>
        <begin position="848"/>
        <end position="889"/>
    </location>
</feature>
<dbReference type="GO" id="GO:0009330">
    <property type="term" value="C:DNA topoisomerase type II (double strand cut, ATP-hydrolyzing) complex"/>
    <property type="evidence" value="ECO:0007669"/>
    <property type="project" value="TreeGrafter"/>
</dbReference>
<evidence type="ECO:0000313" key="19">
    <source>
        <dbReference type="Proteomes" id="UP000001366"/>
    </source>
</evidence>
<evidence type="ECO:0000256" key="4">
    <source>
        <dbReference type="ARBA" id="ARBA00012895"/>
    </source>
</evidence>
<dbReference type="InterPro" id="IPR006142">
    <property type="entry name" value="INTEIN"/>
</dbReference>
<evidence type="ECO:0000256" key="3">
    <source>
        <dbReference type="ARBA" id="ARBA00008263"/>
    </source>
</evidence>
<dbReference type="EMBL" id="CP001230">
    <property type="protein sequence ID" value="ACO02997.1"/>
    <property type="molecule type" value="Genomic_DNA"/>
</dbReference>
<dbReference type="NCBIfam" id="TIGR01445">
    <property type="entry name" value="intein_Nterm"/>
    <property type="match status" value="1"/>
</dbReference>
<dbReference type="InterPro" id="IPR050220">
    <property type="entry name" value="Type_II_DNA_Topoisomerases"/>
</dbReference>
<evidence type="ECO:0000256" key="13">
    <source>
        <dbReference type="ARBA" id="ARBA00026190"/>
    </source>
</evidence>
<name>C0QRN3_PERMH</name>
<dbReference type="Pfam" id="PF14528">
    <property type="entry name" value="LAGLIDADG_3"/>
    <property type="match status" value="1"/>
</dbReference>
<dbReference type="InterPro" id="IPR004042">
    <property type="entry name" value="Intein_endonuc_central"/>
</dbReference>
<dbReference type="GO" id="GO:0016539">
    <property type="term" value="P:intein-mediated protein splicing"/>
    <property type="evidence" value="ECO:0007669"/>
    <property type="project" value="InterPro"/>
</dbReference>
<dbReference type="InterPro" id="IPR036844">
    <property type="entry name" value="Hint_dom_sf"/>
</dbReference>
<dbReference type="SUPFAM" id="SSF56719">
    <property type="entry name" value="Type II DNA topoisomerase"/>
    <property type="match status" value="2"/>
</dbReference>
<dbReference type="PROSITE" id="PS50819">
    <property type="entry name" value="INTEIN_ENDONUCLEASE"/>
    <property type="match status" value="1"/>
</dbReference>
<dbReference type="Gene3D" id="1.10.268.10">
    <property type="entry name" value="Topoisomerase, domain 3"/>
    <property type="match status" value="1"/>
</dbReference>
<dbReference type="PANTHER" id="PTHR43493">
    <property type="entry name" value="DNA GYRASE/TOPOISOMERASE SUBUNIT A"/>
    <property type="match status" value="1"/>
</dbReference>
<dbReference type="SUPFAM" id="SSF55608">
    <property type="entry name" value="Homing endonucleases"/>
    <property type="match status" value="1"/>
</dbReference>
<dbReference type="SMART" id="SM00305">
    <property type="entry name" value="HintC"/>
    <property type="match status" value="1"/>
</dbReference>
<dbReference type="InterPro" id="IPR013758">
    <property type="entry name" value="Topo_IIA_A/C_ab"/>
</dbReference>
<protein>
    <recommendedName>
        <fullName evidence="13">DNA gyrase subunit A</fullName>
        <ecNumber evidence="4">5.6.2.2</ecNumber>
    </recommendedName>
</protein>
<evidence type="ECO:0000256" key="11">
    <source>
        <dbReference type="ARBA" id="ARBA00023125"/>
    </source>
</evidence>
<evidence type="ECO:0000259" key="17">
    <source>
        <dbReference type="PROSITE" id="PS52040"/>
    </source>
</evidence>
<dbReference type="GO" id="GO:0005737">
    <property type="term" value="C:cytoplasm"/>
    <property type="evidence" value="ECO:0007669"/>
    <property type="project" value="TreeGrafter"/>
</dbReference>
<evidence type="ECO:0000256" key="5">
    <source>
        <dbReference type="ARBA" id="ARBA00022490"/>
    </source>
</evidence>
<dbReference type="SUPFAM" id="SSF51294">
    <property type="entry name" value="Hedgehog/intein (Hint) domain"/>
    <property type="match status" value="1"/>
</dbReference>
<dbReference type="NCBIfam" id="TIGR01443">
    <property type="entry name" value="intein_Cterm"/>
    <property type="match status" value="1"/>
</dbReference>
<dbReference type="Gene3D" id="3.90.199.10">
    <property type="entry name" value="Topoisomerase II, domain 5"/>
    <property type="match status" value="2"/>
</dbReference>
<dbReference type="PANTHER" id="PTHR43493:SF5">
    <property type="entry name" value="DNA GYRASE SUBUNIT A, CHLOROPLASTIC_MITOCHONDRIAL"/>
    <property type="match status" value="1"/>
</dbReference>
<dbReference type="FunFam" id="3.30.1360.40:FF:000002">
    <property type="entry name" value="DNA gyrase subunit A"/>
    <property type="match status" value="1"/>
</dbReference>
<dbReference type="Gene3D" id="3.30.1360.40">
    <property type="match status" value="1"/>
</dbReference>
<evidence type="ECO:0000256" key="1">
    <source>
        <dbReference type="ARBA" id="ARBA00000185"/>
    </source>
</evidence>
<dbReference type="PROSITE" id="PS50817">
    <property type="entry name" value="INTEIN_N_TER"/>
    <property type="match status" value="1"/>
</dbReference>
<comment type="similarity">
    <text evidence="3">Belongs to the type II topoisomerase GyrA/ParC subunit family.</text>
</comment>
<dbReference type="InterPro" id="IPR013757">
    <property type="entry name" value="Topo_IIA_A_a_sf"/>
</dbReference>
<dbReference type="PRINTS" id="PR00379">
    <property type="entry name" value="INTEIN"/>
</dbReference>
<dbReference type="InterPro" id="IPR003586">
    <property type="entry name" value="Hint_dom_C"/>
</dbReference>
<dbReference type="GO" id="GO:0006265">
    <property type="term" value="P:DNA topological change"/>
    <property type="evidence" value="ECO:0007669"/>
    <property type="project" value="UniProtKB-UniRule"/>
</dbReference>
<dbReference type="EC" id="5.6.2.2" evidence="4"/>
<evidence type="ECO:0000256" key="10">
    <source>
        <dbReference type="ARBA" id="ARBA00023029"/>
    </source>
</evidence>
<dbReference type="Pfam" id="PF03989">
    <property type="entry name" value="DNA_gyraseA_C"/>
    <property type="match status" value="3"/>
</dbReference>
<dbReference type="Pfam" id="PF14890">
    <property type="entry name" value="Intein_splicing"/>
    <property type="match status" value="1"/>
</dbReference>
<dbReference type="GO" id="GO:0004519">
    <property type="term" value="F:endonuclease activity"/>
    <property type="evidence" value="ECO:0007669"/>
    <property type="project" value="InterPro"/>
</dbReference>
<dbReference type="KEGG" id="pmx:PERMA_1562"/>
<feature type="active site" description="O-(5'-phospho-DNA)-tyrosine intermediate" evidence="14">
    <location>
        <position position="118"/>
    </location>
</feature>
<dbReference type="FunFam" id="1.10.268.10:FF:000001">
    <property type="entry name" value="DNA gyrase subunit A"/>
    <property type="match status" value="1"/>
</dbReference>
<feature type="domain" description="Topo IIA-type catalytic" evidence="17">
    <location>
        <begin position="30"/>
        <end position="911"/>
    </location>
</feature>